<evidence type="ECO:0000259" key="1">
    <source>
        <dbReference type="Pfam" id="PF12728"/>
    </source>
</evidence>
<dbReference type="RefSeq" id="WP_014680422.1">
    <property type="nucleotide sequence ID" value="NC_017770.1"/>
</dbReference>
<dbReference type="Pfam" id="PF12728">
    <property type="entry name" value="HTH_17"/>
    <property type="match status" value="1"/>
</dbReference>
<dbReference type="eggNOG" id="COG3311">
    <property type="taxonomic scope" value="Bacteria"/>
</dbReference>
<protein>
    <submittedName>
        <fullName evidence="2">DNA-binding protein, excisionase family</fullName>
    </submittedName>
</protein>
<dbReference type="HOGENOM" id="CLU_106726_1_0_10"/>
<feature type="domain" description="Helix-turn-helix" evidence="1">
    <location>
        <begin position="83"/>
        <end position="126"/>
    </location>
</feature>
<reference evidence="2" key="1">
    <citation type="submission" date="2012-02" db="EMBL/GenBank/DDBJ databases">
        <title>The complete genome of Solitalea canadensis DSM 3403.</title>
        <authorList>
            <consortium name="US DOE Joint Genome Institute (JGI-PGF)"/>
            <person name="Lucas S."/>
            <person name="Copeland A."/>
            <person name="Lapidus A."/>
            <person name="Glavina del Rio T."/>
            <person name="Dalin E."/>
            <person name="Tice H."/>
            <person name="Bruce D."/>
            <person name="Goodwin L."/>
            <person name="Pitluck S."/>
            <person name="Peters L."/>
            <person name="Ovchinnikova G."/>
            <person name="Lu M."/>
            <person name="Kyrpides N."/>
            <person name="Mavromatis K."/>
            <person name="Ivanova N."/>
            <person name="Brettin T."/>
            <person name="Detter J.C."/>
            <person name="Han C."/>
            <person name="Larimer F."/>
            <person name="Land M."/>
            <person name="Hauser L."/>
            <person name="Markowitz V."/>
            <person name="Cheng J.-F."/>
            <person name="Hugenholtz P."/>
            <person name="Woyke T."/>
            <person name="Wu D."/>
            <person name="Spring S."/>
            <person name="Schroeder M."/>
            <person name="Kopitz M."/>
            <person name="Brambilla E."/>
            <person name="Klenk H.-P."/>
            <person name="Eisen J.A."/>
        </authorList>
    </citation>
    <scope>NUCLEOTIDE SEQUENCE</scope>
    <source>
        <strain evidence="2">DSM 3403</strain>
    </source>
</reference>
<dbReference type="InterPro" id="IPR041657">
    <property type="entry name" value="HTH_17"/>
</dbReference>
<dbReference type="GO" id="GO:0003677">
    <property type="term" value="F:DNA binding"/>
    <property type="evidence" value="ECO:0007669"/>
    <property type="project" value="UniProtKB-KW"/>
</dbReference>
<proteinExistence type="predicted"/>
<dbReference type="STRING" id="929556.Solca_2142"/>
<keyword evidence="3" id="KW-1185">Reference proteome</keyword>
<evidence type="ECO:0000313" key="3">
    <source>
        <dbReference type="Proteomes" id="UP000007590"/>
    </source>
</evidence>
<organism evidence="2 3">
    <name type="scientific">Solitalea canadensis (strain ATCC 29591 / DSM 3403 / JCM 21819 / LMG 8368 / NBRC 15130 / NCIMB 12057 / USAM 9D)</name>
    <name type="common">Flexibacter canadensis</name>
    <dbReference type="NCBI Taxonomy" id="929556"/>
    <lineage>
        <taxon>Bacteria</taxon>
        <taxon>Pseudomonadati</taxon>
        <taxon>Bacteroidota</taxon>
        <taxon>Sphingobacteriia</taxon>
        <taxon>Sphingobacteriales</taxon>
        <taxon>Sphingobacteriaceae</taxon>
        <taxon>Solitalea</taxon>
    </lineage>
</organism>
<sequence length="152" mass="17165">METVLERTSKADQEIAKKSISKIRRINSLKTSITDTGFIQFTFQGSDEPLSIPKKAMALLNVILDNMAQGKSITLLPSDSEISTQEAADILNISRPYLVKLIEDGAIPFKKVGTHRRLNLNDVIEYDLRMKKIRDKKLEELAKLAQEMNLGY</sequence>
<keyword evidence="2" id="KW-0238">DNA-binding</keyword>
<dbReference type="AlphaFoldDB" id="H8KU83"/>
<dbReference type="KEGG" id="scn:Solca_2142"/>
<dbReference type="Proteomes" id="UP000007590">
    <property type="component" value="Chromosome"/>
</dbReference>
<dbReference type="EMBL" id="CP003349">
    <property type="protein sequence ID" value="AFD07195.1"/>
    <property type="molecule type" value="Genomic_DNA"/>
</dbReference>
<accession>H8KU83</accession>
<dbReference type="OrthoDB" id="26212at2"/>
<gene>
    <name evidence="2" type="ordered locus">Solca_2142</name>
</gene>
<dbReference type="NCBIfam" id="TIGR01764">
    <property type="entry name" value="excise"/>
    <property type="match status" value="1"/>
</dbReference>
<dbReference type="InterPro" id="IPR010093">
    <property type="entry name" value="SinI_DNA-bd"/>
</dbReference>
<evidence type="ECO:0000313" key="2">
    <source>
        <dbReference type="EMBL" id="AFD07195.1"/>
    </source>
</evidence>
<name>H8KU83_SOLCM</name>